<dbReference type="EMBL" id="BK032687">
    <property type="protein sequence ID" value="DAF55262.1"/>
    <property type="molecule type" value="Genomic_DNA"/>
</dbReference>
<reference evidence="1" key="1">
    <citation type="journal article" date="2021" name="Proc. Natl. Acad. Sci. U.S.A.">
        <title>A Catalog of Tens of Thousands of Viruses from Human Metagenomes Reveals Hidden Associations with Chronic Diseases.</title>
        <authorList>
            <person name="Tisza M.J."/>
            <person name="Buck C.B."/>
        </authorList>
    </citation>
    <scope>NUCLEOTIDE SEQUENCE</scope>
    <source>
        <strain evidence="1">CtZHD14</strain>
    </source>
</reference>
<sequence>MLQIRRKRWTKTKICGDKKSFFSYIISSQ</sequence>
<accession>A0A8S5SWC0</accession>
<protein>
    <submittedName>
        <fullName evidence="1">Uncharacterized protein</fullName>
    </submittedName>
</protein>
<evidence type="ECO:0000313" key="1">
    <source>
        <dbReference type="EMBL" id="DAF55262.1"/>
    </source>
</evidence>
<name>A0A8S5SWC0_9CAUD</name>
<organism evidence="1">
    <name type="scientific">Siphoviridae sp. ctZHD14</name>
    <dbReference type="NCBI Taxonomy" id="2827891"/>
    <lineage>
        <taxon>Viruses</taxon>
        <taxon>Duplodnaviria</taxon>
        <taxon>Heunggongvirae</taxon>
        <taxon>Uroviricota</taxon>
        <taxon>Caudoviricetes</taxon>
    </lineage>
</organism>
<proteinExistence type="predicted"/>